<keyword evidence="3" id="KW-1185">Reference proteome</keyword>
<dbReference type="EMBL" id="BMTD01000042">
    <property type="protein sequence ID" value="GGV30390.1"/>
    <property type="molecule type" value="Genomic_DNA"/>
</dbReference>
<evidence type="ECO:0000313" key="2">
    <source>
        <dbReference type="EMBL" id="GGV30390.1"/>
    </source>
</evidence>
<dbReference type="Proteomes" id="UP000618795">
    <property type="component" value="Unassembled WGS sequence"/>
</dbReference>
<protein>
    <submittedName>
        <fullName evidence="2">Uncharacterized protein</fullName>
    </submittedName>
</protein>
<sequence length="170" mass="18363">MPVVNGRSDGTVSPESGTSLFHAWHSEIRLTANAAAACTNAYRIHHLVLEALGAGDINERRRLGILYTARRAPGTPDRKRPGVLHAGQPHTLLIQSLSPPGSQPPDTLAASARLREVRQILRAGDRVELHMTVSPLRFPRDAGVAGGVSDGDRERRRHDVRTDEIPAGVA</sequence>
<accession>A0A918IKA9</accession>
<gene>
    <name evidence="2" type="ORF">GCM10010260_83590</name>
</gene>
<comment type="caution">
    <text evidence="2">The sequence shown here is derived from an EMBL/GenBank/DDBJ whole genome shotgun (WGS) entry which is preliminary data.</text>
</comment>
<name>A0A918IKA9_9ACTN</name>
<reference evidence="2" key="1">
    <citation type="journal article" date="2014" name="Int. J. Syst. Evol. Microbiol.">
        <title>Complete genome sequence of Corynebacterium casei LMG S-19264T (=DSM 44701T), isolated from a smear-ripened cheese.</title>
        <authorList>
            <consortium name="US DOE Joint Genome Institute (JGI-PGF)"/>
            <person name="Walter F."/>
            <person name="Albersmeier A."/>
            <person name="Kalinowski J."/>
            <person name="Ruckert C."/>
        </authorList>
    </citation>
    <scope>NUCLEOTIDE SEQUENCE</scope>
    <source>
        <strain evidence="2">JCM 4369</strain>
    </source>
</reference>
<proteinExistence type="predicted"/>
<reference evidence="2" key="2">
    <citation type="submission" date="2020-09" db="EMBL/GenBank/DDBJ databases">
        <authorList>
            <person name="Sun Q."/>
            <person name="Ohkuma M."/>
        </authorList>
    </citation>
    <scope>NUCLEOTIDE SEQUENCE</scope>
    <source>
        <strain evidence="2">JCM 4369</strain>
    </source>
</reference>
<feature type="region of interest" description="Disordered" evidence="1">
    <location>
        <begin position="141"/>
        <end position="170"/>
    </location>
</feature>
<evidence type="ECO:0000256" key="1">
    <source>
        <dbReference type="SAM" id="MobiDB-lite"/>
    </source>
</evidence>
<evidence type="ECO:0000313" key="3">
    <source>
        <dbReference type="Proteomes" id="UP000618795"/>
    </source>
</evidence>
<organism evidence="2 3">
    <name type="scientific">Streptomyces filipinensis</name>
    <dbReference type="NCBI Taxonomy" id="66887"/>
    <lineage>
        <taxon>Bacteria</taxon>
        <taxon>Bacillati</taxon>
        <taxon>Actinomycetota</taxon>
        <taxon>Actinomycetes</taxon>
        <taxon>Kitasatosporales</taxon>
        <taxon>Streptomycetaceae</taxon>
        <taxon>Streptomyces</taxon>
    </lineage>
</organism>
<dbReference type="AlphaFoldDB" id="A0A918IKA9"/>